<keyword evidence="7" id="KW-1185">Reference proteome</keyword>
<dbReference type="EMBL" id="LFXA01000014">
    <property type="protein sequence ID" value="KNB50659.1"/>
    <property type="molecule type" value="Genomic_DNA"/>
</dbReference>
<evidence type="ECO:0000256" key="2">
    <source>
        <dbReference type="ARBA" id="ARBA00005582"/>
    </source>
</evidence>
<dbReference type="PROSITE" id="PS00893">
    <property type="entry name" value="NUDIX_BOX"/>
    <property type="match status" value="1"/>
</dbReference>
<dbReference type="InterPro" id="IPR020084">
    <property type="entry name" value="NUDIX_hydrolase_CS"/>
</dbReference>
<evidence type="ECO:0000256" key="3">
    <source>
        <dbReference type="ARBA" id="ARBA00022801"/>
    </source>
</evidence>
<organism evidence="6 7">
    <name type="scientific">Streptomyces caatingaensis</name>
    <dbReference type="NCBI Taxonomy" id="1678637"/>
    <lineage>
        <taxon>Bacteria</taxon>
        <taxon>Bacillati</taxon>
        <taxon>Actinomycetota</taxon>
        <taxon>Actinomycetes</taxon>
        <taxon>Kitasatosporales</taxon>
        <taxon>Streptomycetaceae</taxon>
        <taxon>Streptomyces</taxon>
    </lineage>
</organism>
<dbReference type="GO" id="GO:0016462">
    <property type="term" value="F:pyrophosphatase activity"/>
    <property type="evidence" value="ECO:0007669"/>
    <property type="project" value="UniProtKB-ARBA"/>
</dbReference>
<evidence type="ECO:0000313" key="6">
    <source>
        <dbReference type="EMBL" id="KNB50659.1"/>
    </source>
</evidence>
<comment type="cofactor">
    <cofactor evidence="1">
        <name>Mg(2+)</name>
        <dbReference type="ChEBI" id="CHEBI:18420"/>
    </cofactor>
</comment>
<dbReference type="Pfam" id="PF00293">
    <property type="entry name" value="NUDIX"/>
    <property type="match status" value="1"/>
</dbReference>
<evidence type="ECO:0000313" key="7">
    <source>
        <dbReference type="Proteomes" id="UP000037288"/>
    </source>
</evidence>
<dbReference type="InterPro" id="IPR020476">
    <property type="entry name" value="Nudix_hydrolase"/>
</dbReference>
<dbReference type="STRING" id="1678637.AC230_21450"/>
<dbReference type="PATRIC" id="fig|1678637.3.peg.4602"/>
<reference evidence="7" key="1">
    <citation type="submission" date="2015-07" db="EMBL/GenBank/DDBJ databases">
        <title>Draft genome sequence of Streptomyces sp. CMAA 1322, a bacterium isolated from Caatinga biome, from dry forest semiarid of Brazil.</title>
        <authorList>
            <person name="Santos S.N."/>
            <person name="Gacesa R."/>
            <person name="Taketani R.G."/>
            <person name="Long P.F."/>
            <person name="Melo I.S."/>
        </authorList>
    </citation>
    <scope>NUCLEOTIDE SEQUENCE [LARGE SCALE GENOMIC DNA]</scope>
    <source>
        <strain evidence="7">CMAA 1322</strain>
    </source>
</reference>
<dbReference type="Proteomes" id="UP000037288">
    <property type="component" value="Unassembled WGS sequence"/>
</dbReference>
<dbReference type="InterPro" id="IPR015797">
    <property type="entry name" value="NUDIX_hydrolase-like_dom_sf"/>
</dbReference>
<comment type="similarity">
    <text evidence="2 4">Belongs to the Nudix hydrolase family.</text>
</comment>
<keyword evidence="3 4" id="KW-0378">Hydrolase</keyword>
<dbReference type="InterPro" id="IPR000086">
    <property type="entry name" value="NUDIX_hydrolase_dom"/>
</dbReference>
<accession>A0A0K9XB91</accession>
<dbReference type="SUPFAM" id="SSF55811">
    <property type="entry name" value="Nudix"/>
    <property type="match status" value="1"/>
</dbReference>
<comment type="caution">
    <text evidence="6">The sequence shown here is derived from an EMBL/GenBank/DDBJ whole genome shotgun (WGS) entry which is preliminary data.</text>
</comment>
<dbReference type="PANTHER" id="PTHR11839:SF18">
    <property type="entry name" value="NUDIX HYDROLASE DOMAIN-CONTAINING PROTEIN"/>
    <property type="match status" value="1"/>
</dbReference>
<feature type="domain" description="Nudix hydrolase" evidence="5">
    <location>
        <begin position="33"/>
        <end position="161"/>
    </location>
</feature>
<dbReference type="GO" id="GO:0019693">
    <property type="term" value="P:ribose phosphate metabolic process"/>
    <property type="evidence" value="ECO:0007669"/>
    <property type="project" value="TreeGrafter"/>
</dbReference>
<proteinExistence type="inferred from homology"/>
<dbReference type="PANTHER" id="PTHR11839">
    <property type="entry name" value="UDP/ADP-SUGAR PYROPHOSPHATASE"/>
    <property type="match status" value="1"/>
</dbReference>
<gene>
    <name evidence="6" type="ORF">AC230_21450</name>
</gene>
<dbReference type="GO" id="GO:0006753">
    <property type="term" value="P:nucleoside phosphate metabolic process"/>
    <property type="evidence" value="ECO:0007669"/>
    <property type="project" value="TreeGrafter"/>
</dbReference>
<dbReference type="Gene3D" id="3.90.79.10">
    <property type="entry name" value="Nucleoside Triphosphate Pyrophosphohydrolase"/>
    <property type="match status" value="1"/>
</dbReference>
<dbReference type="PROSITE" id="PS51462">
    <property type="entry name" value="NUDIX"/>
    <property type="match status" value="1"/>
</dbReference>
<sequence length="173" mass="18182">MTSERPGLAGYLKAGCRTYLQPDGRESDWDVLDGAPAVAVVALTDDGHGVLVRQFRPGPGRVLAELPGGLVDAGEAVEHAAARELLEETGYEAGSLEIVMRTYQAAYATQLRYAVLARGCRRVGGPRPDPEEFLEPVALPLPAYVAHILGGELTDAGLGLAGLVAAGLLHRTV</sequence>
<dbReference type="CDD" id="cd03424">
    <property type="entry name" value="NUDIX_ADPRase_Nudt5_UGPPase_Nudt14"/>
    <property type="match status" value="1"/>
</dbReference>
<name>A0A0K9XB91_9ACTN</name>
<protein>
    <submittedName>
        <fullName evidence="6">NUDIX hydrolase</fullName>
    </submittedName>
</protein>
<dbReference type="AlphaFoldDB" id="A0A0K9XB91"/>
<evidence type="ECO:0000256" key="1">
    <source>
        <dbReference type="ARBA" id="ARBA00001946"/>
    </source>
</evidence>
<evidence type="ECO:0000259" key="5">
    <source>
        <dbReference type="PROSITE" id="PS51462"/>
    </source>
</evidence>
<dbReference type="PRINTS" id="PR00502">
    <property type="entry name" value="NUDIXFAMILY"/>
</dbReference>
<evidence type="ECO:0000256" key="4">
    <source>
        <dbReference type="RuleBase" id="RU003476"/>
    </source>
</evidence>